<keyword evidence="2" id="KW-0812">Transmembrane</keyword>
<keyword evidence="2" id="KW-1133">Transmembrane helix</keyword>
<evidence type="ECO:0000256" key="1">
    <source>
        <dbReference type="SAM" id="MobiDB-lite"/>
    </source>
</evidence>
<organism evidence="3 4">
    <name type="scientific">Cyclostephanos tholiformis</name>
    <dbReference type="NCBI Taxonomy" id="382380"/>
    <lineage>
        <taxon>Eukaryota</taxon>
        <taxon>Sar</taxon>
        <taxon>Stramenopiles</taxon>
        <taxon>Ochrophyta</taxon>
        <taxon>Bacillariophyta</taxon>
        <taxon>Coscinodiscophyceae</taxon>
        <taxon>Thalassiosirophycidae</taxon>
        <taxon>Stephanodiscales</taxon>
        <taxon>Stephanodiscaceae</taxon>
        <taxon>Cyclostephanos</taxon>
    </lineage>
</organism>
<reference evidence="3 4" key="1">
    <citation type="submission" date="2024-10" db="EMBL/GenBank/DDBJ databases">
        <title>Updated reference genomes for cyclostephanoid diatoms.</title>
        <authorList>
            <person name="Roberts W.R."/>
            <person name="Alverson A.J."/>
        </authorList>
    </citation>
    <scope>NUCLEOTIDE SEQUENCE [LARGE SCALE GENOMIC DNA]</scope>
    <source>
        <strain evidence="3 4">AJA228-03</strain>
    </source>
</reference>
<feature type="compositionally biased region" description="Basic and acidic residues" evidence="1">
    <location>
        <begin position="200"/>
        <end position="210"/>
    </location>
</feature>
<protein>
    <submittedName>
        <fullName evidence="3">Uncharacterized protein</fullName>
    </submittedName>
</protein>
<accession>A0ABD3RND0</accession>
<feature type="region of interest" description="Disordered" evidence="1">
    <location>
        <begin position="117"/>
        <end position="137"/>
    </location>
</feature>
<evidence type="ECO:0000313" key="4">
    <source>
        <dbReference type="Proteomes" id="UP001530377"/>
    </source>
</evidence>
<gene>
    <name evidence="3" type="ORF">ACHAXA_009385</name>
</gene>
<keyword evidence="4" id="KW-1185">Reference proteome</keyword>
<dbReference type="Proteomes" id="UP001530377">
    <property type="component" value="Unassembled WGS sequence"/>
</dbReference>
<name>A0ABD3RND0_9STRA</name>
<evidence type="ECO:0000256" key="2">
    <source>
        <dbReference type="SAM" id="Phobius"/>
    </source>
</evidence>
<dbReference type="EMBL" id="JALLPB020000215">
    <property type="protein sequence ID" value="KAL3812126.1"/>
    <property type="molecule type" value="Genomic_DNA"/>
</dbReference>
<evidence type="ECO:0000313" key="3">
    <source>
        <dbReference type="EMBL" id="KAL3812126.1"/>
    </source>
</evidence>
<proteinExistence type="predicted"/>
<feature type="transmembrane region" description="Helical" evidence="2">
    <location>
        <begin position="89"/>
        <end position="114"/>
    </location>
</feature>
<feature type="region of interest" description="Disordered" evidence="1">
    <location>
        <begin position="186"/>
        <end position="210"/>
    </location>
</feature>
<dbReference type="AlphaFoldDB" id="A0ABD3RND0"/>
<comment type="caution">
    <text evidence="3">The sequence shown here is derived from an EMBL/GenBank/DDBJ whole genome shotgun (WGS) entry which is preliminary data.</text>
</comment>
<sequence>MRKQGNRGSDVDDILKDLDGVNGNFRRKEEEDNGIDLFGIEIDDIIKEANDRRGLSWEDDDTDVVMCLPHLVDPSSSSSKSARRPWRRMALVGLASLLAFFALIAVGYGIGYAISGGGGGGNRSPSRPETSSVTSSMMEVVSEIPTYSPTVLAPSTSPVEASRSVEVVSNDIPGDKVLYVYGLEDEEAGSGDGGGRRVLRRDSSVDGGRR</sequence>
<keyword evidence="2" id="KW-0472">Membrane</keyword>